<dbReference type="EC" id="6.3.3.2" evidence="4"/>
<dbReference type="PANTHER" id="PTHR23407">
    <property type="entry name" value="ATPASE INHIBITOR/5-FORMYLTETRAHYDROFOLATE CYCLO-LIGASE"/>
    <property type="match status" value="1"/>
</dbReference>
<evidence type="ECO:0000313" key="6">
    <source>
        <dbReference type="Proteomes" id="UP001168528"/>
    </source>
</evidence>
<comment type="similarity">
    <text evidence="1 4">Belongs to the 5-formyltetrahydrofolate cyclo-ligase family.</text>
</comment>
<comment type="caution">
    <text evidence="5">The sequence shown here is derived from an EMBL/GenBank/DDBJ whole genome shotgun (WGS) entry which is preliminary data.</text>
</comment>
<dbReference type="Pfam" id="PF01812">
    <property type="entry name" value="5-FTHF_cyc-lig"/>
    <property type="match status" value="1"/>
</dbReference>
<sequence length="191" mass="22263">MNKADLRKLFLEKRKSYTAEEIQWKSLQIATHFFARFMLADVRYLHIFLPIVRQQELDTWPIIQRITKNYPSVQLVIPKTDIPNLSMGSYVYEPGIALQTNKWGMSEPENGQVVDASQLDMILLPLLAFDEQGYRVGYGKGFYDRYLQRCKPAVIKVGLSIEAPVPQIADIDQYDYKMDYCVTPEKVWEFV</sequence>
<evidence type="ECO:0000256" key="4">
    <source>
        <dbReference type="RuleBase" id="RU361279"/>
    </source>
</evidence>
<dbReference type="PIRSF" id="PIRSF006806">
    <property type="entry name" value="FTHF_cligase"/>
    <property type="match status" value="1"/>
</dbReference>
<dbReference type="EMBL" id="JAUKPO010000009">
    <property type="protein sequence ID" value="MDO1447879.1"/>
    <property type="molecule type" value="Genomic_DNA"/>
</dbReference>
<dbReference type="InterPro" id="IPR024185">
    <property type="entry name" value="FTHF_cligase-like_sf"/>
</dbReference>
<evidence type="ECO:0000256" key="3">
    <source>
        <dbReference type="ARBA" id="ARBA00022840"/>
    </source>
</evidence>
<evidence type="ECO:0000256" key="1">
    <source>
        <dbReference type="ARBA" id="ARBA00010638"/>
    </source>
</evidence>
<keyword evidence="2 4" id="KW-0547">Nucleotide-binding</keyword>
<accession>A0ABT8R944</accession>
<keyword evidence="3 4" id="KW-0067">ATP-binding</keyword>
<dbReference type="InterPro" id="IPR037171">
    <property type="entry name" value="NagB/RpiA_transferase-like"/>
</dbReference>
<name>A0ABT8R944_9BACT</name>
<keyword evidence="5" id="KW-0436">Ligase</keyword>
<dbReference type="SUPFAM" id="SSF100950">
    <property type="entry name" value="NagB/RpiA/CoA transferase-like"/>
    <property type="match status" value="1"/>
</dbReference>
<evidence type="ECO:0000256" key="2">
    <source>
        <dbReference type="ARBA" id="ARBA00022741"/>
    </source>
</evidence>
<dbReference type="RefSeq" id="WP_302038684.1">
    <property type="nucleotide sequence ID" value="NZ_JAUKPO010000009.1"/>
</dbReference>
<dbReference type="NCBIfam" id="TIGR02727">
    <property type="entry name" value="MTHFS_bact"/>
    <property type="match status" value="1"/>
</dbReference>
<keyword evidence="4" id="KW-0460">Magnesium</keyword>
<dbReference type="PANTHER" id="PTHR23407:SF1">
    <property type="entry name" value="5-FORMYLTETRAHYDROFOLATE CYCLO-LIGASE"/>
    <property type="match status" value="1"/>
</dbReference>
<dbReference type="Proteomes" id="UP001168528">
    <property type="component" value="Unassembled WGS sequence"/>
</dbReference>
<organism evidence="5 6">
    <name type="scientific">Rhodocytophaga aerolata</name>
    <dbReference type="NCBI Taxonomy" id="455078"/>
    <lineage>
        <taxon>Bacteria</taxon>
        <taxon>Pseudomonadati</taxon>
        <taxon>Bacteroidota</taxon>
        <taxon>Cytophagia</taxon>
        <taxon>Cytophagales</taxon>
        <taxon>Rhodocytophagaceae</taxon>
        <taxon>Rhodocytophaga</taxon>
    </lineage>
</organism>
<keyword evidence="4" id="KW-0479">Metal-binding</keyword>
<protein>
    <recommendedName>
        <fullName evidence="4">5-formyltetrahydrofolate cyclo-ligase</fullName>
        <ecNumber evidence="4">6.3.3.2</ecNumber>
    </recommendedName>
</protein>
<evidence type="ECO:0000313" key="5">
    <source>
        <dbReference type="EMBL" id="MDO1447879.1"/>
    </source>
</evidence>
<dbReference type="InterPro" id="IPR002698">
    <property type="entry name" value="FTHF_cligase"/>
</dbReference>
<reference evidence="5" key="1">
    <citation type="submission" date="2023-07" db="EMBL/GenBank/DDBJ databases">
        <title>The genome sequence of Rhodocytophaga aerolata KACC 12507.</title>
        <authorList>
            <person name="Zhang X."/>
        </authorList>
    </citation>
    <scope>NUCLEOTIDE SEQUENCE</scope>
    <source>
        <strain evidence="5">KACC 12507</strain>
    </source>
</reference>
<dbReference type="GO" id="GO:0030272">
    <property type="term" value="F:5-formyltetrahydrofolate cyclo-ligase activity"/>
    <property type="evidence" value="ECO:0007669"/>
    <property type="project" value="UniProtKB-EC"/>
</dbReference>
<gene>
    <name evidence="5" type="ORF">Q0590_16525</name>
</gene>
<comment type="cofactor">
    <cofactor evidence="4">
        <name>Mg(2+)</name>
        <dbReference type="ChEBI" id="CHEBI:18420"/>
    </cofactor>
</comment>
<dbReference type="Gene3D" id="3.40.50.10420">
    <property type="entry name" value="NagB/RpiA/CoA transferase-like"/>
    <property type="match status" value="1"/>
</dbReference>
<comment type="catalytic activity">
    <reaction evidence="4">
        <text>(6S)-5-formyl-5,6,7,8-tetrahydrofolate + ATP = (6R)-5,10-methenyltetrahydrofolate + ADP + phosphate</text>
        <dbReference type="Rhea" id="RHEA:10488"/>
        <dbReference type="ChEBI" id="CHEBI:30616"/>
        <dbReference type="ChEBI" id="CHEBI:43474"/>
        <dbReference type="ChEBI" id="CHEBI:57455"/>
        <dbReference type="ChEBI" id="CHEBI:57457"/>
        <dbReference type="ChEBI" id="CHEBI:456216"/>
        <dbReference type="EC" id="6.3.3.2"/>
    </reaction>
</comment>
<proteinExistence type="inferred from homology"/>
<keyword evidence="6" id="KW-1185">Reference proteome</keyword>